<sequence>MDGVFGIAEITEYTFNEGAISTKDEMSKTSGRPGCPFQGLMAERKRIPMVNPWRSGRCRVRRGSSIDPTFALTFNPPTLKDVSNNPS</sequence>
<dbReference type="EMBL" id="UZAF01018821">
    <property type="protein sequence ID" value="VDO55263.1"/>
    <property type="molecule type" value="Genomic_DNA"/>
</dbReference>
<reference evidence="3" key="1">
    <citation type="submission" date="2017-02" db="UniProtKB">
        <authorList>
            <consortium name="WormBaseParasite"/>
        </authorList>
    </citation>
    <scope>IDENTIFICATION</scope>
</reference>
<name>A0A0N4WTY2_HAEPC</name>
<protein>
    <submittedName>
        <fullName evidence="1 3">Uncharacterized protein</fullName>
    </submittedName>
</protein>
<proteinExistence type="predicted"/>
<organism evidence="3">
    <name type="scientific">Haemonchus placei</name>
    <name type="common">Barber's pole worm</name>
    <dbReference type="NCBI Taxonomy" id="6290"/>
    <lineage>
        <taxon>Eukaryota</taxon>
        <taxon>Metazoa</taxon>
        <taxon>Ecdysozoa</taxon>
        <taxon>Nematoda</taxon>
        <taxon>Chromadorea</taxon>
        <taxon>Rhabditida</taxon>
        <taxon>Rhabditina</taxon>
        <taxon>Rhabditomorpha</taxon>
        <taxon>Strongyloidea</taxon>
        <taxon>Trichostrongylidae</taxon>
        <taxon>Haemonchus</taxon>
    </lineage>
</organism>
<gene>
    <name evidence="1" type="ORF">HPLM_LOCUS15067</name>
</gene>
<evidence type="ECO:0000313" key="1">
    <source>
        <dbReference type="EMBL" id="VDO55263.1"/>
    </source>
</evidence>
<evidence type="ECO:0000313" key="3">
    <source>
        <dbReference type="WBParaSite" id="HPLM_0001507501-mRNA-1"/>
    </source>
</evidence>
<dbReference type="WBParaSite" id="HPLM_0001507501-mRNA-1">
    <property type="protein sequence ID" value="HPLM_0001507501-mRNA-1"/>
    <property type="gene ID" value="HPLM_0001507501"/>
</dbReference>
<dbReference type="Proteomes" id="UP000268014">
    <property type="component" value="Unassembled WGS sequence"/>
</dbReference>
<keyword evidence="2" id="KW-1185">Reference proteome</keyword>
<dbReference type="AlphaFoldDB" id="A0A0N4WTY2"/>
<reference evidence="1 2" key="2">
    <citation type="submission" date="2018-11" db="EMBL/GenBank/DDBJ databases">
        <authorList>
            <consortium name="Pathogen Informatics"/>
        </authorList>
    </citation>
    <scope>NUCLEOTIDE SEQUENCE [LARGE SCALE GENOMIC DNA]</scope>
    <source>
        <strain evidence="1 2">MHpl1</strain>
    </source>
</reference>
<accession>A0A0N4WTY2</accession>
<evidence type="ECO:0000313" key="2">
    <source>
        <dbReference type="Proteomes" id="UP000268014"/>
    </source>
</evidence>